<keyword evidence="2" id="KW-1185">Reference proteome</keyword>
<organism evidence="1">
    <name type="scientific">Strongyloides ratti</name>
    <name type="common">Parasitic roundworm</name>
    <dbReference type="NCBI Taxonomy" id="34506"/>
    <lineage>
        <taxon>Eukaryota</taxon>
        <taxon>Metazoa</taxon>
        <taxon>Ecdysozoa</taxon>
        <taxon>Nematoda</taxon>
        <taxon>Chromadorea</taxon>
        <taxon>Rhabditida</taxon>
        <taxon>Tylenchina</taxon>
        <taxon>Panagrolaimomorpha</taxon>
        <taxon>Strongyloidoidea</taxon>
        <taxon>Strongyloididae</taxon>
        <taxon>Strongyloides</taxon>
    </lineage>
</organism>
<dbReference type="Proteomes" id="UP000035682">
    <property type="component" value="Unplaced"/>
</dbReference>
<protein>
    <submittedName>
        <fullName evidence="1 3">Uncharacterized protein</fullName>
    </submittedName>
</protein>
<accession>A0A090KXX9</accession>
<evidence type="ECO:0000313" key="3">
    <source>
        <dbReference type="WBParaSite" id="SRAE_1000053900.1"/>
    </source>
</evidence>
<sequence>MASSCISDIPDNIKDVIIKVRSSHAEIPNLTLKTLIKIVDESWDLDLIDFAYKENFGKHRDIATVANFIRYIDGAKLTPVPFEKNNYYVSFKRPESLSKVVSMVHLSNKKSKKKKVNGNKNYQSFNNNYQIPKLSYRNNSSSTLTTEQYKNRPFFKVREKPLYRSSLSYSFPQPVNNSQLLDGPKSSNISELSFDMKSLSIESEKPILKSKTTSSMCNFSNDAGDLFDDVFKYAVKEDVKKEKKVKKNSQYRVMVQNSNSLNKTVNNLDQVNIEEKKIDTNSSLKMVNNNIAFVQKPLSSQHYEETRKVYNENTSVDIVKNEVKLNYQTQKQKLSEDSLFDDDEDVLPTIEEVEIFLNQDKEIQKRLEKDIEILDTKNSSNYLEGVCSNFINNENLTICKSKETSNETRNLEKPSTCIKFTFTRNPLSLIQATRIH</sequence>
<evidence type="ECO:0000313" key="1">
    <source>
        <dbReference type="EMBL" id="CEF62266.1"/>
    </source>
</evidence>
<proteinExistence type="predicted"/>
<reference evidence="1 2" key="1">
    <citation type="submission" date="2014-09" db="EMBL/GenBank/DDBJ databases">
        <authorList>
            <person name="Martin A.A."/>
        </authorList>
    </citation>
    <scope>NUCLEOTIDE SEQUENCE</scope>
    <source>
        <strain evidence="2">ED321</strain>
        <strain evidence="1">ED321 Heterogonic</strain>
    </source>
</reference>
<reference evidence="3" key="2">
    <citation type="submission" date="2020-12" db="UniProtKB">
        <authorList>
            <consortium name="WormBaseParasite"/>
        </authorList>
    </citation>
    <scope>IDENTIFICATION</scope>
</reference>
<name>A0A090KXX9_STRRB</name>
<dbReference type="WormBase" id="SRAE_1000053900">
    <property type="protein sequence ID" value="SRP05402"/>
    <property type="gene ID" value="WBGene00257136"/>
</dbReference>
<dbReference type="GeneID" id="36374631"/>
<dbReference type="WBParaSite" id="SRAE_1000053900.1">
    <property type="protein sequence ID" value="SRAE_1000053900.1"/>
    <property type="gene ID" value="WBGene00257136"/>
</dbReference>
<dbReference type="AlphaFoldDB" id="A0A090KXX9"/>
<dbReference type="EMBL" id="LN609528">
    <property type="protein sequence ID" value="CEF62266.1"/>
    <property type="molecule type" value="Genomic_DNA"/>
</dbReference>
<dbReference type="CTD" id="36374631"/>
<evidence type="ECO:0000313" key="2">
    <source>
        <dbReference type="Proteomes" id="UP000035682"/>
    </source>
</evidence>
<evidence type="ECO:0000313" key="4">
    <source>
        <dbReference type="WormBase" id="SRAE_1000053900"/>
    </source>
</evidence>
<gene>
    <name evidence="1 3 4" type="ORF">SRAE_1000053900</name>
</gene>
<dbReference type="RefSeq" id="XP_024501468.1">
    <property type="nucleotide sequence ID" value="XM_024647385.1"/>
</dbReference>